<dbReference type="GO" id="GO:0016491">
    <property type="term" value="F:oxidoreductase activity"/>
    <property type="evidence" value="ECO:0007669"/>
    <property type="project" value="UniProtKB-KW"/>
</dbReference>
<comment type="caution">
    <text evidence="7">The sequence shown here is derived from an EMBL/GenBank/DDBJ whole genome shotgun (WGS) entry which is preliminary data.</text>
</comment>
<keyword evidence="4" id="KW-0862">Zinc</keyword>
<keyword evidence="5" id="KW-0560">Oxidoreductase</keyword>
<dbReference type="Pfam" id="PF00107">
    <property type="entry name" value="ADH_zinc_N"/>
    <property type="match status" value="1"/>
</dbReference>
<evidence type="ECO:0000313" key="8">
    <source>
        <dbReference type="Proteomes" id="UP000216188"/>
    </source>
</evidence>
<name>A0A256GUS5_9HYPH</name>
<evidence type="ECO:0000256" key="4">
    <source>
        <dbReference type="ARBA" id="ARBA00022833"/>
    </source>
</evidence>
<dbReference type="Gene3D" id="3.40.50.720">
    <property type="entry name" value="NAD(P)-binding Rossmann-like Domain"/>
    <property type="match status" value="1"/>
</dbReference>
<dbReference type="Proteomes" id="UP000216188">
    <property type="component" value="Unassembled WGS sequence"/>
</dbReference>
<reference evidence="7 8" key="1">
    <citation type="submission" date="2017-07" db="EMBL/GenBank/DDBJ databases">
        <title>Phylogenetic study on the rhizospheric bacterium Ochrobactrum sp. A44.</title>
        <authorList>
            <person name="Krzyzanowska D.M."/>
            <person name="Ossowicki A."/>
            <person name="Rajewska M."/>
            <person name="Maciag T."/>
            <person name="Kaczynski Z."/>
            <person name="Czerwicka M."/>
            <person name="Jafra S."/>
        </authorList>
    </citation>
    <scope>NUCLEOTIDE SEQUENCE [LARGE SCALE GENOMIC DNA]</scope>
    <source>
        <strain evidence="7 8">CCUG 30717</strain>
    </source>
</reference>
<gene>
    <name evidence="7" type="ORF">CEV34_0047</name>
</gene>
<keyword evidence="8" id="KW-1185">Reference proteome</keyword>
<evidence type="ECO:0000256" key="5">
    <source>
        <dbReference type="ARBA" id="ARBA00023002"/>
    </source>
</evidence>
<organism evidence="7 8">
    <name type="scientific">Brucella pseudogrignonensis</name>
    <dbReference type="NCBI Taxonomy" id="419475"/>
    <lineage>
        <taxon>Bacteria</taxon>
        <taxon>Pseudomonadati</taxon>
        <taxon>Pseudomonadota</taxon>
        <taxon>Alphaproteobacteria</taxon>
        <taxon>Hyphomicrobiales</taxon>
        <taxon>Brucellaceae</taxon>
        <taxon>Brucella/Ochrobactrum group</taxon>
        <taxon>Brucella</taxon>
    </lineage>
</organism>
<dbReference type="Gene3D" id="3.90.180.10">
    <property type="entry name" value="Medium-chain alcohol dehydrogenases, catalytic domain"/>
    <property type="match status" value="1"/>
</dbReference>
<evidence type="ECO:0000256" key="1">
    <source>
        <dbReference type="ARBA" id="ARBA00001947"/>
    </source>
</evidence>
<keyword evidence="3" id="KW-0479">Metal-binding</keyword>
<sequence length="132" mass="14014">MGERLKADVVFDLRGNAVIAGDYDAVIECSGNEGGLNLALEKAARNATIVQVGLFPANPSSACNLLTVKELRLVGAFRFDDEFENAVELIGSRAVDVDPLVTSKFGLKNAGQAFEAASDKNTSYKVLIDFSG</sequence>
<dbReference type="SUPFAM" id="SSF51735">
    <property type="entry name" value="NAD(P)-binding Rossmann-fold domains"/>
    <property type="match status" value="1"/>
</dbReference>
<dbReference type="InterPro" id="IPR013149">
    <property type="entry name" value="ADH-like_C"/>
</dbReference>
<accession>A0A256GUS5</accession>
<evidence type="ECO:0000256" key="3">
    <source>
        <dbReference type="ARBA" id="ARBA00022723"/>
    </source>
</evidence>
<dbReference type="EMBL" id="NNRM01000001">
    <property type="protein sequence ID" value="OYR30927.1"/>
    <property type="molecule type" value="Genomic_DNA"/>
</dbReference>
<dbReference type="PANTHER" id="PTHR43161:SF9">
    <property type="entry name" value="SORBITOL DEHYDROGENASE"/>
    <property type="match status" value="1"/>
</dbReference>
<evidence type="ECO:0000256" key="2">
    <source>
        <dbReference type="ARBA" id="ARBA00008072"/>
    </source>
</evidence>
<feature type="domain" description="Alcohol dehydrogenase-like C-terminal" evidence="6">
    <location>
        <begin position="21"/>
        <end position="90"/>
    </location>
</feature>
<evidence type="ECO:0000313" key="7">
    <source>
        <dbReference type="EMBL" id="OYR30927.1"/>
    </source>
</evidence>
<evidence type="ECO:0000259" key="6">
    <source>
        <dbReference type="Pfam" id="PF00107"/>
    </source>
</evidence>
<dbReference type="GO" id="GO:0046872">
    <property type="term" value="F:metal ion binding"/>
    <property type="evidence" value="ECO:0007669"/>
    <property type="project" value="UniProtKB-KW"/>
</dbReference>
<dbReference type="PANTHER" id="PTHR43161">
    <property type="entry name" value="SORBITOL DEHYDROGENASE"/>
    <property type="match status" value="1"/>
</dbReference>
<comment type="cofactor">
    <cofactor evidence="1">
        <name>Zn(2+)</name>
        <dbReference type="ChEBI" id="CHEBI:29105"/>
    </cofactor>
</comment>
<protein>
    <submittedName>
        <fullName evidence="7">Zinc-binding dehydrogenase family protein</fullName>
    </submittedName>
</protein>
<dbReference type="InterPro" id="IPR036291">
    <property type="entry name" value="NAD(P)-bd_dom_sf"/>
</dbReference>
<proteinExistence type="inferred from homology"/>
<dbReference type="AlphaFoldDB" id="A0A256GUS5"/>
<comment type="similarity">
    <text evidence="2">Belongs to the zinc-containing alcohol dehydrogenase family.</text>
</comment>